<evidence type="ECO:0000313" key="8">
    <source>
        <dbReference type="EMBL" id="TKB46279.1"/>
    </source>
</evidence>
<dbReference type="GO" id="GO:0006793">
    <property type="term" value="P:phosphorus metabolic process"/>
    <property type="evidence" value="ECO:0007669"/>
    <property type="project" value="InterPro"/>
</dbReference>
<evidence type="ECO:0000256" key="2">
    <source>
        <dbReference type="ARBA" id="ARBA00012451"/>
    </source>
</evidence>
<feature type="domain" description="Ppx/GppA phosphatase C-terminal" evidence="7">
    <location>
        <begin position="313"/>
        <end position="485"/>
    </location>
</feature>
<dbReference type="Gene3D" id="1.10.3210.10">
    <property type="entry name" value="Hypothetical protein af1432"/>
    <property type="match status" value="1"/>
</dbReference>
<comment type="caution">
    <text evidence="8">The sequence shown here is derived from an EMBL/GenBank/DDBJ whole genome shotgun (WGS) entry which is preliminary data.</text>
</comment>
<dbReference type="InterPro" id="IPR050273">
    <property type="entry name" value="GppA/Ppx_hydrolase"/>
</dbReference>
<feature type="domain" description="Ppx/GppA phosphatase N-terminal" evidence="6">
    <location>
        <begin position="27"/>
        <end position="307"/>
    </location>
</feature>
<dbReference type="GO" id="GO:0008894">
    <property type="term" value="F:guanosine-5'-triphosphate,3'-diphosphate diphosphatase activity"/>
    <property type="evidence" value="ECO:0007669"/>
    <property type="project" value="TreeGrafter"/>
</dbReference>
<dbReference type="GO" id="GO:0015949">
    <property type="term" value="P:nucleobase-containing small molecule interconversion"/>
    <property type="evidence" value="ECO:0007669"/>
    <property type="project" value="TreeGrafter"/>
</dbReference>
<dbReference type="Gene3D" id="3.30.420.150">
    <property type="entry name" value="Exopolyphosphatase. Domain 2"/>
    <property type="match status" value="1"/>
</dbReference>
<dbReference type="PANTHER" id="PTHR30005:SF0">
    <property type="entry name" value="RETROGRADE REGULATION PROTEIN 2"/>
    <property type="match status" value="1"/>
</dbReference>
<dbReference type="InterPro" id="IPR003695">
    <property type="entry name" value="Ppx_GppA_N"/>
</dbReference>
<keyword evidence="9" id="KW-1185">Reference proteome</keyword>
<dbReference type="GO" id="GO:0004309">
    <property type="term" value="F:exopolyphosphatase activity"/>
    <property type="evidence" value="ECO:0007669"/>
    <property type="project" value="UniProtKB-EC"/>
</dbReference>
<dbReference type="RefSeq" id="WP_136734855.1">
    <property type="nucleotide sequence ID" value="NZ_SWDB01000009.1"/>
</dbReference>
<evidence type="ECO:0000256" key="1">
    <source>
        <dbReference type="ARBA" id="ARBA00007125"/>
    </source>
</evidence>
<evidence type="ECO:0000259" key="6">
    <source>
        <dbReference type="Pfam" id="PF02541"/>
    </source>
</evidence>
<comment type="catalytic activity">
    <reaction evidence="5">
        <text>[phosphate](n) + H2O = [phosphate](n-1) + phosphate + H(+)</text>
        <dbReference type="Rhea" id="RHEA:21528"/>
        <dbReference type="Rhea" id="RHEA-COMP:9859"/>
        <dbReference type="Rhea" id="RHEA-COMP:14279"/>
        <dbReference type="ChEBI" id="CHEBI:15377"/>
        <dbReference type="ChEBI" id="CHEBI:15378"/>
        <dbReference type="ChEBI" id="CHEBI:16838"/>
        <dbReference type="ChEBI" id="CHEBI:43474"/>
        <dbReference type="EC" id="3.6.1.11"/>
    </reaction>
</comment>
<evidence type="ECO:0000259" key="7">
    <source>
        <dbReference type="Pfam" id="PF21447"/>
    </source>
</evidence>
<dbReference type="Pfam" id="PF02541">
    <property type="entry name" value="Ppx-GppA"/>
    <property type="match status" value="1"/>
</dbReference>
<gene>
    <name evidence="8" type="primary">ppx</name>
    <name evidence="8" type="ORF">E8M12_04295</name>
</gene>
<evidence type="ECO:0000256" key="5">
    <source>
        <dbReference type="ARBA" id="ARBA00047607"/>
    </source>
</evidence>
<dbReference type="FunFam" id="3.30.420.40:FF:000023">
    <property type="entry name" value="Guanosine-5'-triphosphate,3'-diphosphate pyrophosphatase"/>
    <property type="match status" value="1"/>
</dbReference>
<dbReference type="InterPro" id="IPR022371">
    <property type="entry name" value="Exopolyphosphatase"/>
</dbReference>
<evidence type="ECO:0000256" key="3">
    <source>
        <dbReference type="ARBA" id="ARBA00020416"/>
    </source>
</evidence>
<dbReference type="SUPFAM" id="SSF109604">
    <property type="entry name" value="HD-domain/PDEase-like"/>
    <property type="match status" value="1"/>
</dbReference>
<accession>A0A4V5NUG2</accession>
<dbReference type="AlphaFoldDB" id="A0A4V5NUG2"/>
<organism evidence="8 9">
    <name type="scientific">Thalassotalea mangrovi</name>
    <dbReference type="NCBI Taxonomy" id="2572245"/>
    <lineage>
        <taxon>Bacteria</taxon>
        <taxon>Pseudomonadati</taxon>
        <taxon>Pseudomonadota</taxon>
        <taxon>Gammaproteobacteria</taxon>
        <taxon>Alteromonadales</taxon>
        <taxon>Colwelliaceae</taxon>
        <taxon>Thalassotalea</taxon>
    </lineage>
</organism>
<dbReference type="FunFam" id="3.30.420.150:FF:000001">
    <property type="entry name" value="Guanosine-5'-triphosphate,3'-diphosphate pyrophosphatase"/>
    <property type="match status" value="1"/>
</dbReference>
<name>A0A4V5NUG2_9GAMM</name>
<dbReference type="EC" id="3.6.1.11" evidence="2"/>
<dbReference type="Gene3D" id="3.30.420.40">
    <property type="match status" value="1"/>
</dbReference>
<protein>
    <recommendedName>
        <fullName evidence="3">Exopolyphosphatase</fullName>
        <ecNumber evidence="2">3.6.1.11</ecNumber>
    </recommendedName>
</protein>
<dbReference type="EMBL" id="SWDB01000009">
    <property type="protein sequence ID" value="TKB46279.1"/>
    <property type="molecule type" value="Genomic_DNA"/>
</dbReference>
<dbReference type="PIRSF" id="PIRSF001267">
    <property type="entry name" value="Pyrophosphatase_GppA_Ppx"/>
    <property type="match status" value="1"/>
</dbReference>
<dbReference type="InterPro" id="IPR043129">
    <property type="entry name" value="ATPase_NBD"/>
</dbReference>
<dbReference type="Proteomes" id="UP000307999">
    <property type="component" value="Unassembled WGS sequence"/>
</dbReference>
<dbReference type="OrthoDB" id="9793035at2"/>
<dbReference type="InterPro" id="IPR048950">
    <property type="entry name" value="Ppx_GppA_C"/>
</dbReference>
<dbReference type="SUPFAM" id="SSF53067">
    <property type="entry name" value="Actin-like ATPase domain"/>
    <property type="match status" value="2"/>
</dbReference>
<evidence type="ECO:0000256" key="4">
    <source>
        <dbReference type="ARBA" id="ARBA00022801"/>
    </source>
</evidence>
<dbReference type="PANTHER" id="PTHR30005">
    <property type="entry name" value="EXOPOLYPHOSPHATASE"/>
    <property type="match status" value="1"/>
</dbReference>
<keyword evidence="4 8" id="KW-0378">Hydrolase</keyword>
<dbReference type="NCBIfam" id="TIGR03706">
    <property type="entry name" value="exo_poly_only"/>
    <property type="match status" value="1"/>
</dbReference>
<proteinExistence type="inferred from homology"/>
<dbReference type="Pfam" id="PF21447">
    <property type="entry name" value="Ppx-GppA_III"/>
    <property type="match status" value="1"/>
</dbReference>
<evidence type="ECO:0000313" key="9">
    <source>
        <dbReference type="Proteomes" id="UP000307999"/>
    </source>
</evidence>
<comment type="similarity">
    <text evidence="1">Belongs to the GppA/Ppx family.</text>
</comment>
<reference evidence="8 9" key="1">
    <citation type="submission" date="2019-04" db="EMBL/GenBank/DDBJ databases">
        <title>Thalassotalea guangxiensis sp. nov., isolated from sediment of the coastal wetland.</title>
        <authorList>
            <person name="Zheng S."/>
            <person name="Zhang D."/>
        </authorList>
    </citation>
    <scope>NUCLEOTIDE SEQUENCE [LARGE SCALE GENOMIC DNA]</scope>
    <source>
        <strain evidence="8 9">ZS-4</strain>
    </source>
</reference>
<sequence>MTAESQAHTQPLYAVIDLGSNSFHMLISRLVADSVQVVDKVKRKVRLASGLDSQGYLDAKAMARGWECLSFFAERLQDIPANNIRIVATATLRLAQNASDFLAKAEQILGHQIRLISGDEEARLIYLGVAHTTISQHNRLVIDIGGASTELIVGQGFEPQIMQSLPMGCVTFNKQFFPGDQYSGEAFNQAQTHASQVLAPFRQTYMEASWESVLGVSGTLQAIIEVLTAQQSLPIITRAKLEELKLQVLSAGSLNNLDIAGLVNERKPVFVSGLAILLALFEQLEITELQLAGGAIREGLLYELLPNMRNQNIRIRTLNALIARFSIDERQAYRVADIADQACQQLRASWQLPQHYRSILQSACVLHEIGLLLEFKGNKQHAVYILQHADLAGFSPAERLLLCALVGNYKTDLDLTLLKQQNFAPVWQACQLLAILRLAVILSKRRKDDVMPEFALTGVDQELQLTLPHAWLQRHPLISAELKQEIIDIAALAINLTIIRV</sequence>
<dbReference type="InterPro" id="IPR030673">
    <property type="entry name" value="PyroPPase_GppA_Ppx"/>
</dbReference>